<gene>
    <name evidence="1" type="ORF">G7Y89_g11255</name>
</gene>
<organism evidence="1 2">
    <name type="scientific">Cudoniella acicularis</name>
    <dbReference type="NCBI Taxonomy" id="354080"/>
    <lineage>
        <taxon>Eukaryota</taxon>
        <taxon>Fungi</taxon>
        <taxon>Dikarya</taxon>
        <taxon>Ascomycota</taxon>
        <taxon>Pezizomycotina</taxon>
        <taxon>Leotiomycetes</taxon>
        <taxon>Helotiales</taxon>
        <taxon>Tricladiaceae</taxon>
        <taxon>Cudoniella</taxon>
    </lineage>
</organism>
<name>A0A8H4RB71_9HELO</name>
<sequence length="285" mass="32531">MDSTPKKNVLAMTDAYRKVWLTTAYTNMKMLKEILAVNECDIADLLERTLSDKPGRRLRQMGIKNIPDDPKTMENTYRSIGGLCTAFTLRVIVESRRSFDEFTIRTNKFHRLAWDNDHLLICSSKKKIIVMEPLNFGDRGFTDPTLTINPLFEPMENWHDAMKACCTQLLAKDSFLILFRDIAETSLGFSESIYKNTLTVRIWPGDAIGLEQNSRALQDLHDIITESVVRSGAYPRSRMGVNALDSRATGDEHNQARRVSRGEAVESAQWRPLNDLNTTSYIYIT</sequence>
<evidence type="ECO:0000313" key="1">
    <source>
        <dbReference type="EMBL" id="KAF4626899.1"/>
    </source>
</evidence>
<protein>
    <submittedName>
        <fullName evidence="1">Uncharacterized protein</fullName>
    </submittedName>
</protein>
<dbReference type="OrthoDB" id="10566887at2759"/>
<reference evidence="1 2" key="1">
    <citation type="submission" date="2020-03" db="EMBL/GenBank/DDBJ databases">
        <title>Draft Genome Sequence of Cudoniella acicularis.</title>
        <authorList>
            <person name="Buettner E."/>
            <person name="Kellner H."/>
        </authorList>
    </citation>
    <scope>NUCLEOTIDE SEQUENCE [LARGE SCALE GENOMIC DNA]</scope>
    <source>
        <strain evidence="1 2">DSM 108380</strain>
    </source>
</reference>
<accession>A0A8H4RB71</accession>
<proteinExistence type="predicted"/>
<dbReference type="EMBL" id="JAAMPI010001064">
    <property type="protein sequence ID" value="KAF4626899.1"/>
    <property type="molecule type" value="Genomic_DNA"/>
</dbReference>
<evidence type="ECO:0000313" key="2">
    <source>
        <dbReference type="Proteomes" id="UP000566819"/>
    </source>
</evidence>
<comment type="caution">
    <text evidence="1">The sequence shown here is derived from an EMBL/GenBank/DDBJ whole genome shotgun (WGS) entry which is preliminary data.</text>
</comment>
<keyword evidence="2" id="KW-1185">Reference proteome</keyword>
<dbReference type="AlphaFoldDB" id="A0A8H4RB71"/>
<dbReference type="Proteomes" id="UP000566819">
    <property type="component" value="Unassembled WGS sequence"/>
</dbReference>